<dbReference type="AlphaFoldDB" id="A0A1B8AQF6"/>
<keyword evidence="1" id="KW-0472">Membrane</keyword>
<dbReference type="EMBL" id="LYXU01000003">
    <property type="protein sequence ID" value="OBS22571.1"/>
    <property type="molecule type" value="Genomic_DNA"/>
</dbReference>
<evidence type="ECO:0000256" key="1">
    <source>
        <dbReference type="SAM" id="Phobius"/>
    </source>
</evidence>
<dbReference type="Proteomes" id="UP000091967">
    <property type="component" value="Unassembled WGS sequence"/>
</dbReference>
<dbReference type="OMA" id="QYAFRPF"/>
<dbReference type="STRING" id="36050.A0A1B8AQF6"/>
<gene>
    <name evidence="2" type="ORF">FPOA_08907</name>
</gene>
<feature type="transmembrane region" description="Helical" evidence="1">
    <location>
        <begin position="144"/>
        <end position="165"/>
    </location>
</feature>
<keyword evidence="1" id="KW-0812">Transmembrane</keyword>
<dbReference type="InterPro" id="IPR021840">
    <property type="entry name" value="DUF3433"/>
</dbReference>
<feature type="transmembrane region" description="Helical" evidence="1">
    <location>
        <begin position="15"/>
        <end position="37"/>
    </location>
</feature>
<comment type="caution">
    <text evidence="2">The sequence shown here is derived from an EMBL/GenBank/DDBJ whole genome shotgun (WGS) entry which is preliminary data.</text>
</comment>
<reference evidence="2 3" key="1">
    <citation type="submission" date="2016-06" db="EMBL/GenBank/DDBJ databases">
        <title>Living apart together: crosstalk between the core and supernumerary genomes in a fungal plant pathogen.</title>
        <authorList>
            <person name="Vanheule A."/>
            <person name="Audenaert K."/>
            <person name="Warris S."/>
            <person name="Van De Geest H."/>
            <person name="Schijlen E."/>
            <person name="Hofte M."/>
            <person name="De Saeger S."/>
            <person name="Haesaert G."/>
            <person name="Waalwijk C."/>
            <person name="Van Der Lee T."/>
        </authorList>
    </citation>
    <scope>NUCLEOTIDE SEQUENCE [LARGE SCALE GENOMIC DNA]</scope>
    <source>
        <strain evidence="2 3">2516</strain>
    </source>
</reference>
<evidence type="ECO:0000313" key="2">
    <source>
        <dbReference type="EMBL" id="OBS22571.1"/>
    </source>
</evidence>
<organism evidence="2 3">
    <name type="scientific">Fusarium poae</name>
    <dbReference type="NCBI Taxonomy" id="36050"/>
    <lineage>
        <taxon>Eukaryota</taxon>
        <taxon>Fungi</taxon>
        <taxon>Dikarya</taxon>
        <taxon>Ascomycota</taxon>
        <taxon>Pezizomycotina</taxon>
        <taxon>Sordariomycetes</taxon>
        <taxon>Hypocreomycetidae</taxon>
        <taxon>Hypocreales</taxon>
        <taxon>Nectriaceae</taxon>
        <taxon>Fusarium</taxon>
    </lineage>
</organism>
<evidence type="ECO:0000313" key="3">
    <source>
        <dbReference type="Proteomes" id="UP000091967"/>
    </source>
</evidence>
<proteinExistence type="predicted"/>
<name>A0A1B8AQF6_FUSPO</name>
<protein>
    <submittedName>
        <fullName evidence="2">Uncharacterized protein</fullName>
    </submittedName>
</protein>
<dbReference type="Pfam" id="PF11915">
    <property type="entry name" value="DUF3433"/>
    <property type="match status" value="1"/>
</dbReference>
<dbReference type="PANTHER" id="PTHR37544:SF3">
    <property type="entry name" value="SPRAY"/>
    <property type="match status" value="1"/>
</dbReference>
<keyword evidence="3" id="KW-1185">Reference proteome</keyword>
<feature type="transmembrane region" description="Helical" evidence="1">
    <location>
        <begin position="470"/>
        <end position="494"/>
    </location>
</feature>
<accession>A0A1B8AQF6</accession>
<keyword evidence="1" id="KW-1133">Transmembrane helix</keyword>
<sequence length="567" mass="62731">MAEKSFGWLSEAVKWPSLLLFAVFDVALFVAIIILTVKSSNEHGFVTIPSPKVTATRSQPLPWRDPVHFNVSFDIGILWTTLPNLVFALFAAHWAWIACAIAERQPYVELRARGGAEASKSILLDYRVTPVVLRWRTAFRKSHNAIGAMTLLSVMLTYITAPFAARLFTTQVVFVPKAIPIIYDTEFKDSKLNANIDWRPVLNVVAATLLYQGKNIAWTNDQYAFRPFSNKSIIPASADVEAKSTGFASYVNCELIENYNISLNKISNSEAGNVVVFGDDRGCSFTQKFPVSSTQKTYLKSTSVIDCSAQAYYSRMVFTAGIYSASSSNLLDDISVISCATGYRQVDGDLKVSSLNISPSVHSFAETGQPDISRPYYWRTFEQGIVGPVTFNPQASSSTSDMASLILSYAQKLQPSKPLSAEALMQSVSTVYSATYINGVGFHGFSPVSKPQITTGSAFIPTTRLFVVQWVAYVVLIFLLVAFVFAVWASIYVYKRPSILTEEPQGLLSEAAILHKSDILRVVSSIRSEPGFNGEVRQTGKNYAEVKNKKWMATKDDKSNQWVISSF</sequence>
<dbReference type="PANTHER" id="PTHR37544">
    <property type="entry name" value="SPRAY-RELATED"/>
    <property type="match status" value="1"/>
</dbReference>